<gene>
    <name evidence="7" type="ORF">CITCOLO1_LOCUS9909</name>
</gene>
<dbReference type="InterPro" id="IPR008984">
    <property type="entry name" value="SMAD_FHA_dom_sf"/>
</dbReference>
<dbReference type="SUPFAM" id="SSF49879">
    <property type="entry name" value="SMAD/FHA domain"/>
    <property type="match status" value="1"/>
</dbReference>
<dbReference type="EMBL" id="OZ021737">
    <property type="protein sequence ID" value="CAK9317956.1"/>
    <property type="molecule type" value="Genomic_DNA"/>
</dbReference>
<organism evidence="7 8">
    <name type="scientific">Citrullus colocynthis</name>
    <name type="common">colocynth</name>
    <dbReference type="NCBI Taxonomy" id="252529"/>
    <lineage>
        <taxon>Eukaryota</taxon>
        <taxon>Viridiplantae</taxon>
        <taxon>Streptophyta</taxon>
        <taxon>Embryophyta</taxon>
        <taxon>Tracheophyta</taxon>
        <taxon>Spermatophyta</taxon>
        <taxon>Magnoliopsida</taxon>
        <taxon>eudicotyledons</taxon>
        <taxon>Gunneridae</taxon>
        <taxon>Pentapetalae</taxon>
        <taxon>rosids</taxon>
        <taxon>fabids</taxon>
        <taxon>Cucurbitales</taxon>
        <taxon>Cucurbitaceae</taxon>
        <taxon>Benincaseae</taxon>
        <taxon>Citrullus</taxon>
    </lineage>
</organism>
<accession>A0ABP0YC40</accession>
<evidence type="ECO:0000256" key="1">
    <source>
        <dbReference type="ARBA" id="ARBA00004123"/>
    </source>
</evidence>
<comment type="similarity">
    <text evidence="5">Belongs to the Nibrin family.</text>
</comment>
<dbReference type="PROSITE" id="PS50006">
    <property type="entry name" value="FHA_DOMAIN"/>
    <property type="match status" value="1"/>
</dbReference>
<dbReference type="Pfam" id="PF00498">
    <property type="entry name" value="FHA"/>
    <property type="match status" value="1"/>
</dbReference>
<dbReference type="PANTHER" id="PTHR12162">
    <property type="entry name" value="NIBRIN-RELATED"/>
    <property type="match status" value="1"/>
</dbReference>
<reference evidence="7 8" key="1">
    <citation type="submission" date="2024-03" db="EMBL/GenBank/DDBJ databases">
        <authorList>
            <person name="Gkanogiannis A."/>
            <person name="Becerra Lopez-Lavalle L."/>
        </authorList>
    </citation>
    <scope>NUCLEOTIDE SEQUENCE [LARGE SCALE GENOMIC DNA]</scope>
</reference>
<sequence length="537" mass="59889">MVWGFFPVDPLSGEDKFYIFAPGKYKVGRKGCDLTITKDKGVSRIHAEILVDAMISLKSHNSYLSNVSSKVRISDCSKYGTFVRRNSGLKEKIHELPRKEASLYDGDVVSFGSGNATYRFSFVQLLFYVKCSESVQFQLLRDKVSSIGACTSHDIQECTHVLVEELMPFNEALVDAIVAEKPFVLTSWVELFAGRTTSNEIPSFDSYHPTMTVEGMHVKVVDPNTRKNCLSGYTFLLGSAHMYKYGDCLKMLLQQVGGANVLSIEDFSSDSQDLGNGENDRVVFVMPGGSAEKLDSSSKVDSYYKITELVSISSVLSGRLDRDNLIDPCEPGSSTCSTDETVVAESDLEAETSEPVVSNVQGPDQYVSKSEEYLSRPEVPIDNAATGSVGGHEPFKNSYSDVEMRKDKIDESDNRNIDIIFSQNLIVQHAMKTSSIVTAENSGITNFKRFRKTETHSGNSFYDLVPFDKYPYKDNGDGKEEIAESLKEERRRKETEAIAEDLFHNEKGRRRGMAGSLKELFTQDTVCRKMLWPNLGC</sequence>
<evidence type="ECO:0000256" key="4">
    <source>
        <dbReference type="ARBA" id="ARBA00023242"/>
    </source>
</evidence>
<comment type="subcellular location">
    <subcellularLocation>
        <location evidence="1">Nucleus</location>
    </subcellularLocation>
</comment>
<dbReference type="InterPro" id="IPR040227">
    <property type="entry name" value="Nibrin-rel"/>
</dbReference>
<evidence type="ECO:0000313" key="8">
    <source>
        <dbReference type="Proteomes" id="UP001642487"/>
    </source>
</evidence>
<name>A0ABP0YC40_9ROSI</name>
<protein>
    <recommendedName>
        <fullName evidence="6">FHA domain-containing protein</fullName>
    </recommendedName>
</protein>
<proteinExistence type="inferred from homology"/>
<dbReference type="InterPro" id="IPR000253">
    <property type="entry name" value="FHA_dom"/>
</dbReference>
<keyword evidence="2" id="KW-0227">DNA damage</keyword>
<evidence type="ECO:0000256" key="3">
    <source>
        <dbReference type="ARBA" id="ARBA00023204"/>
    </source>
</evidence>
<keyword evidence="8" id="KW-1185">Reference proteome</keyword>
<feature type="domain" description="FHA" evidence="6">
    <location>
        <begin position="25"/>
        <end position="83"/>
    </location>
</feature>
<evidence type="ECO:0000256" key="5">
    <source>
        <dbReference type="ARBA" id="ARBA00044757"/>
    </source>
</evidence>
<evidence type="ECO:0000313" key="7">
    <source>
        <dbReference type="EMBL" id="CAK9317956.1"/>
    </source>
</evidence>
<keyword evidence="3" id="KW-0234">DNA repair</keyword>
<evidence type="ECO:0000256" key="2">
    <source>
        <dbReference type="ARBA" id="ARBA00022763"/>
    </source>
</evidence>
<keyword evidence="4" id="KW-0539">Nucleus</keyword>
<dbReference type="CDD" id="cd22667">
    <property type="entry name" value="FHA_NBN"/>
    <property type="match status" value="1"/>
</dbReference>
<evidence type="ECO:0000259" key="6">
    <source>
        <dbReference type="PROSITE" id="PS50006"/>
    </source>
</evidence>
<dbReference type="Gene3D" id="2.60.200.20">
    <property type="match status" value="1"/>
</dbReference>
<dbReference type="PANTHER" id="PTHR12162:SF0">
    <property type="entry name" value="NIBRIN"/>
    <property type="match status" value="1"/>
</dbReference>
<dbReference type="Proteomes" id="UP001642487">
    <property type="component" value="Chromosome 3"/>
</dbReference>